<dbReference type="PANTHER" id="PTHR47481">
    <property type="match status" value="1"/>
</dbReference>
<keyword evidence="2" id="KW-1185">Reference proteome</keyword>
<accession>A0AAD8SWL6</accession>
<reference evidence="1" key="1">
    <citation type="submission" date="2023-07" db="EMBL/GenBank/DDBJ databases">
        <title>A chromosome-level genome assembly of Lolium multiflorum.</title>
        <authorList>
            <person name="Chen Y."/>
            <person name="Copetti D."/>
            <person name="Kolliker R."/>
            <person name="Studer B."/>
        </authorList>
    </citation>
    <scope>NUCLEOTIDE SEQUENCE</scope>
    <source>
        <strain evidence="1">02402/16</strain>
        <tissue evidence="1">Leaf</tissue>
    </source>
</reference>
<gene>
    <name evidence="1" type="ORF">QYE76_053115</name>
</gene>
<dbReference type="PANTHER" id="PTHR47481:SF31">
    <property type="entry name" value="OS01G0873500 PROTEIN"/>
    <property type="match status" value="1"/>
</dbReference>
<proteinExistence type="predicted"/>
<protein>
    <submittedName>
        <fullName evidence="1">Uncharacterized protein</fullName>
    </submittedName>
</protein>
<evidence type="ECO:0000313" key="1">
    <source>
        <dbReference type="EMBL" id="KAK1664956.1"/>
    </source>
</evidence>
<evidence type="ECO:0000313" key="2">
    <source>
        <dbReference type="Proteomes" id="UP001231189"/>
    </source>
</evidence>
<dbReference type="Proteomes" id="UP001231189">
    <property type="component" value="Unassembled WGS sequence"/>
</dbReference>
<comment type="caution">
    <text evidence="1">The sequence shown here is derived from an EMBL/GenBank/DDBJ whole genome shotgun (WGS) entry which is preliminary data.</text>
</comment>
<sequence>MAELKKGNKTVNTYFHELKALSDSLTSIGELLRDAEFVSYILAGLDEELQNNANWLIVAQVAPRIILLHTLLHLLHLQLPMGPAVVEPVPQHHPPRPHLQPPHPSRMVGMHLLSISCVGLRAMWPLGVTYKKFNRDFLGLGNDGSVTEKQLAMAMSASHGSQGASQSIDPTWYADSGATHHITSELDKLTSREPYHDTDQVHTANGTAIRRGSRLDVFTPTPSEAHVDHGLHGNASDCMQPCTTDPPTELGSALGSVPAEPGVSIEPGCSPTSGFVPAGSISASGFCPVPPVAAALHLSSIMVRCVPISNDSSARMRLSSSMACCMDNSSRSSTSAHQTTLHAILPRQTTLHVILPRILLLQLLVGPPSMCRPNLLHLVQLAPMQILLLPPQIQQRQWSHHRLLLRRLDL</sequence>
<dbReference type="AlphaFoldDB" id="A0AAD8SWL6"/>
<name>A0AAD8SWL6_LOLMU</name>
<organism evidence="1 2">
    <name type="scientific">Lolium multiflorum</name>
    <name type="common">Italian ryegrass</name>
    <name type="synonym">Lolium perenne subsp. multiflorum</name>
    <dbReference type="NCBI Taxonomy" id="4521"/>
    <lineage>
        <taxon>Eukaryota</taxon>
        <taxon>Viridiplantae</taxon>
        <taxon>Streptophyta</taxon>
        <taxon>Embryophyta</taxon>
        <taxon>Tracheophyta</taxon>
        <taxon>Spermatophyta</taxon>
        <taxon>Magnoliopsida</taxon>
        <taxon>Liliopsida</taxon>
        <taxon>Poales</taxon>
        <taxon>Poaceae</taxon>
        <taxon>BOP clade</taxon>
        <taxon>Pooideae</taxon>
        <taxon>Poodae</taxon>
        <taxon>Poeae</taxon>
        <taxon>Poeae Chloroplast Group 2 (Poeae type)</taxon>
        <taxon>Loliodinae</taxon>
        <taxon>Loliinae</taxon>
        <taxon>Lolium</taxon>
    </lineage>
</organism>
<dbReference type="EMBL" id="JAUUTY010000003">
    <property type="protein sequence ID" value="KAK1664956.1"/>
    <property type="molecule type" value="Genomic_DNA"/>
</dbReference>